<keyword evidence="4" id="KW-1185">Reference proteome</keyword>
<comment type="caution">
    <text evidence="3">The sequence shown here is derived from an EMBL/GenBank/DDBJ whole genome shotgun (WGS) entry which is preliminary data.</text>
</comment>
<protein>
    <submittedName>
        <fullName evidence="3">GH32 C-terminal domain-containing protein</fullName>
    </submittedName>
</protein>
<dbReference type="Gene3D" id="2.60.120.560">
    <property type="entry name" value="Exo-inulinase, domain 1"/>
    <property type="match status" value="1"/>
</dbReference>
<dbReference type="SUPFAM" id="SSF49899">
    <property type="entry name" value="Concanavalin A-like lectins/glucanases"/>
    <property type="match status" value="1"/>
</dbReference>
<feature type="region of interest" description="Disordered" evidence="1">
    <location>
        <begin position="1"/>
        <end position="20"/>
    </location>
</feature>
<reference evidence="3 4" key="1">
    <citation type="submission" date="2022-05" db="EMBL/GenBank/DDBJ databases">
        <title>Genome Resource of Streptomyces lavenduligriseus GA1-1, a Strain with Broad-Spectrum Antifungal Activity against Phytopathogenic Fungi.</title>
        <authorList>
            <person name="Qi D."/>
        </authorList>
    </citation>
    <scope>NUCLEOTIDE SEQUENCE [LARGE SCALE GENOMIC DNA]</scope>
    <source>
        <strain evidence="3 4">GA1-1</strain>
    </source>
</reference>
<feature type="compositionally biased region" description="Polar residues" evidence="1">
    <location>
        <begin position="1"/>
        <end position="12"/>
    </location>
</feature>
<dbReference type="PANTHER" id="PTHR43101">
    <property type="entry name" value="BETA-FRUCTOSIDASE"/>
    <property type="match status" value="1"/>
</dbReference>
<dbReference type="RefSeq" id="WP_249460192.1">
    <property type="nucleotide sequence ID" value="NZ_JAMCCK010000021.1"/>
</dbReference>
<organism evidence="3 4">
    <name type="scientific">Streptomyces lavenduligriseus</name>
    <dbReference type="NCBI Taxonomy" id="67315"/>
    <lineage>
        <taxon>Bacteria</taxon>
        <taxon>Bacillati</taxon>
        <taxon>Actinomycetota</taxon>
        <taxon>Actinomycetes</taxon>
        <taxon>Kitasatosporales</taxon>
        <taxon>Streptomycetaceae</taxon>
        <taxon>Streptomyces</taxon>
    </lineage>
</organism>
<gene>
    <name evidence="3" type="ORF">M4438_14920</name>
</gene>
<accession>A0ABT0NTJ0</accession>
<dbReference type="Pfam" id="PF08244">
    <property type="entry name" value="Glyco_hydro_32C"/>
    <property type="match status" value="1"/>
</dbReference>
<dbReference type="PANTHER" id="PTHR43101:SF1">
    <property type="entry name" value="BETA-FRUCTOSIDASE"/>
    <property type="match status" value="1"/>
</dbReference>
<feature type="domain" description="Glycosyl hydrolase family 32 C-terminal" evidence="2">
    <location>
        <begin position="1"/>
        <end position="81"/>
    </location>
</feature>
<name>A0ABT0NTJ0_9ACTN</name>
<proteinExistence type="predicted"/>
<dbReference type="EMBL" id="JAMCCK010000021">
    <property type="protein sequence ID" value="MCL3994789.1"/>
    <property type="molecule type" value="Genomic_DNA"/>
</dbReference>
<sequence length="87" mass="9664">MDRTRSGNNSGAEPNLGVHKGPLALSNGTLTLDVFVDRSMVEVYANNHKCLTTRAYPFRQDTLDRRLFGDGSVVKSMTVWKMGNMTD</sequence>
<dbReference type="InterPro" id="IPR051214">
    <property type="entry name" value="GH32_Enzymes"/>
</dbReference>
<evidence type="ECO:0000259" key="2">
    <source>
        <dbReference type="Pfam" id="PF08244"/>
    </source>
</evidence>
<evidence type="ECO:0000256" key="1">
    <source>
        <dbReference type="SAM" id="MobiDB-lite"/>
    </source>
</evidence>
<dbReference type="InterPro" id="IPR013320">
    <property type="entry name" value="ConA-like_dom_sf"/>
</dbReference>
<dbReference type="Proteomes" id="UP001202052">
    <property type="component" value="Unassembled WGS sequence"/>
</dbReference>
<dbReference type="InterPro" id="IPR013189">
    <property type="entry name" value="Glyco_hydro_32_C"/>
</dbReference>
<evidence type="ECO:0000313" key="4">
    <source>
        <dbReference type="Proteomes" id="UP001202052"/>
    </source>
</evidence>
<evidence type="ECO:0000313" key="3">
    <source>
        <dbReference type="EMBL" id="MCL3994789.1"/>
    </source>
</evidence>